<dbReference type="GO" id="GO:0043565">
    <property type="term" value="F:sequence-specific DNA binding"/>
    <property type="evidence" value="ECO:0007669"/>
    <property type="project" value="InterPro"/>
</dbReference>
<evidence type="ECO:0000313" key="2">
    <source>
        <dbReference type="Proteomes" id="UP000464609"/>
    </source>
</evidence>
<sequence length="112" mass="13571">MDAKDLIKVINNTFDCNIKSTSRKRELVENRIIYAKIMHNTNIFTLSKIASYIDKDHATIIHYLKQHDNFFKYDDFYKTKYKKIQSLINDYKANYLKELNKCEFKVLRYETE</sequence>
<evidence type="ECO:0000313" key="1">
    <source>
        <dbReference type="EMBL" id="QHB39702.1"/>
    </source>
</evidence>
<dbReference type="SUPFAM" id="SSF48295">
    <property type="entry name" value="TrpR-like"/>
    <property type="match status" value="1"/>
</dbReference>
<accession>A0A6B9LCA3</accession>
<dbReference type="InterPro" id="IPR010921">
    <property type="entry name" value="Trp_repressor/repl_initiator"/>
</dbReference>
<name>A0A6B9LCA3_9CAUD</name>
<gene>
    <name evidence="1" type="ORF">mumin62_gp028</name>
</gene>
<dbReference type="Proteomes" id="UP000464609">
    <property type="component" value="Segment"/>
</dbReference>
<protein>
    <submittedName>
        <fullName evidence="1">Bacterial helix-turn-helix protein</fullName>
    </submittedName>
</protein>
<proteinExistence type="predicted"/>
<reference evidence="1 2" key="1">
    <citation type="journal article" date="2020" name="Viruses">
        <title>Diversity and Host Interactions Among Virulent and Temperate Baltic Sea Flavobacterium Phages.</title>
        <authorList>
            <person name="Nilsson E."/>
            <person name="Bayfield O.W."/>
            <person name="Lundin D."/>
            <person name="Antson A.A."/>
            <person name="Holmfeldt K."/>
        </authorList>
    </citation>
    <scope>NUCLEOTIDE SEQUENCE [LARGE SCALE GENOMIC DNA]</scope>
</reference>
<dbReference type="Gene3D" id="1.10.1750.10">
    <property type="match status" value="1"/>
</dbReference>
<organism evidence="1 2">
    <name type="scientific">Flavobacterium phage vB_FspS_mumin6-2</name>
    <dbReference type="NCBI Taxonomy" id="2686260"/>
    <lineage>
        <taxon>Viruses</taxon>
        <taxon>Duplodnaviria</taxon>
        <taxon>Heunggongvirae</taxon>
        <taxon>Uroviricota</taxon>
        <taxon>Caudoviricetes</taxon>
        <taxon>Muminvirus</taxon>
        <taxon>Muminvirus mumin</taxon>
    </lineage>
</organism>
<dbReference type="EMBL" id="MN812221">
    <property type="protein sequence ID" value="QHB39702.1"/>
    <property type="molecule type" value="Genomic_DNA"/>
</dbReference>